<dbReference type="PANTHER" id="PTHR48449:SF1">
    <property type="entry name" value="DUF1985 DOMAIN-CONTAINING PROTEIN"/>
    <property type="match status" value="1"/>
</dbReference>
<sequence>MLGRHSVWFSKVEFCLITGLKFGVISDTTRCEMVENGIHQGYFSGVDEVDYEQLRAVLRIGIFDEQYDAIKLCLLYMPNWILMG</sequence>
<proteinExistence type="predicted"/>
<keyword evidence="2" id="KW-1185">Reference proteome</keyword>
<dbReference type="PANTHER" id="PTHR48449">
    <property type="entry name" value="DUF1985 DOMAIN-CONTAINING PROTEIN"/>
    <property type="match status" value="1"/>
</dbReference>
<dbReference type="EMBL" id="JANJYJ010000001">
    <property type="protein sequence ID" value="KAK3230967.1"/>
    <property type="molecule type" value="Genomic_DNA"/>
</dbReference>
<evidence type="ECO:0000313" key="1">
    <source>
        <dbReference type="EMBL" id="KAK3230967.1"/>
    </source>
</evidence>
<gene>
    <name evidence="1" type="ORF">Dsin_002848</name>
</gene>
<comment type="caution">
    <text evidence="1">The sequence shown here is derived from an EMBL/GenBank/DDBJ whole genome shotgun (WGS) entry which is preliminary data.</text>
</comment>
<dbReference type="Proteomes" id="UP001281410">
    <property type="component" value="Unassembled WGS sequence"/>
</dbReference>
<dbReference type="AlphaFoldDB" id="A0AAE0B7V9"/>
<reference evidence="1" key="1">
    <citation type="journal article" date="2023" name="Plant J.">
        <title>Genome sequences and population genomics provide insights into the demographic history, inbreeding, and mutation load of two 'living fossil' tree species of Dipteronia.</title>
        <authorList>
            <person name="Feng Y."/>
            <person name="Comes H.P."/>
            <person name="Chen J."/>
            <person name="Zhu S."/>
            <person name="Lu R."/>
            <person name="Zhang X."/>
            <person name="Li P."/>
            <person name="Qiu J."/>
            <person name="Olsen K.M."/>
            <person name="Qiu Y."/>
        </authorList>
    </citation>
    <scope>NUCLEOTIDE SEQUENCE</scope>
    <source>
        <strain evidence="1">NBL</strain>
    </source>
</reference>
<evidence type="ECO:0000313" key="2">
    <source>
        <dbReference type="Proteomes" id="UP001281410"/>
    </source>
</evidence>
<protein>
    <submittedName>
        <fullName evidence="1">Uncharacterized protein</fullName>
    </submittedName>
</protein>
<accession>A0AAE0B7V9</accession>
<name>A0AAE0B7V9_9ROSI</name>
<organism evidence="1 2">
    <name type="scientific">Dipteronia sinensis</name>
    <dbReference type="NCBI Taxonomy" id="43782"/>
    <lineage>
        <taxon>Eukaryota</taxon>
        <taxon>Viridiplantae</taxon>
        <taxon>Streptophyta</taxon>
        <taxon>Embryophyta</taxon>
        <taxon>Tracheophyta</taxon>
        <taxon>Spermatophyta</taxon>
        <taxon>Magnoliopsida</taxon>
        <taxon>eudicotyledons</taxon>
        <taxon>Gunneridae</taxon>
        <taxon>Pentapetalae</taxon>
        <taxon>rosids</taxon>
        <taxon>malvids</taxon>
        <taxon>Sapindales</taxon>
        <taxon>Sapindaceae</taxon>
        <taxon>Hippocastanoideae</taxon>
        <taxon>Acereae</taxon>
        <taxon>Dipteronia</taxon>
    </lineage>
</organism>